<proteinExistence type="predicted"/>
<feature type="compositionally biased region" description="Gly residues" evidence="1">
    <location>
        <begin position="142"/>
        <end position="154"/>
    </location>
</feature>
<sequence>MFDDCEPTGWIDNVVVFIKERFVPKVWGLGARSENAPPTNAKKEQELSALKEVVDRRLDAEMARRDNVRANTTSSYPSNPHLPVQPSANALGRPNNTALYPSEQRPPAQPSASYLAGAPPVPAPNRSHTASPSEWNPAERGGMVGRSDGAGGAGAAAAFARMALTRDGMVP</sequence>
<feature type="region of interest" description="Disordered" evidence="1">
    <location>
        <begin position="56"/>
        <end position="155"/>
    </location>
</feature>
<accession>A0A139A7Z8</accession>
<organism evidence="2 3">
    <name type="scientific">Gonapodya prolifera (strain JEL478)</name>
    <name type="common">Monoblepharis prolifera</name>
    <dbReference type="NCBI Taxonomy" id="1344416"/>
    <lineage>
        <taxon>Eukaryota</taxon>
        <taxon>Fungi</taxon>
        <taxon>Fungi incertae sedis</taxon>
        <taxon>Chytridiomycota</taxon>
        <taxon>Chytridiomycota incertae sedis</taxon>
        <taxon>Monoblepharidomycetes</taxon>
        <taxon>Monoblepharidales</taxon>
        <taxon>Gonapodyaceae</taxon>
        <taxon>Gonapodya</taxon>
    </lineage>
</organism>
<feature type="compositionally biased region" description="Basic and acidic residues" evidence="1">
    <location>
        <begin position="56"/>
        <end position="68"/>
    </location>
</feature>
<dbReference type="AlphaFoldDB" id="A0A139A7Z8"/>
<dbReference type="EMBL" id="KQ965784">
    <property type="protein sequence ID" value="KXS12834.1"/>
    <property type="molecule type" value="Genomic_DNA"/>
</dbReference>
<evidence type="ECO:0000256" key="1">
    <source>
        <dbReference type="SAM" id="MobiDB-lite"/>
    </source>
</evidence>
<gene>
    <name evidence="2" type="ORF">M427DRAFT_146902</name>
</gene>
<evidence type="ECO:0000313" key="3">
    <source>
        <dbReference type="Proteomes" id="UP000070544"/>
    </source>
</evidence>
<evidence type="ECO:0000313" key="2">
    <source>
        <dbReference type="EMBL" id="KXS12834.1"/>
    </source>
</evidence>
<feature type="compositionally biased region" description="Polar residues" evidence="1">
    <location>
        <begin position="69"/>
        <end position="78"/>
    </location>
</feature>
<protein>
    <submittedName>
        <fullName evidence="2">Uncharacterized protein</fullName>
    </submittedName>
</protein>
<reference evidence="2 3" key="1">
    <citation type="journal article" date="2015" name="Genome Biol. Evol.">
        <title>Phylogenomic analyses indicate that early fungi evolved digesting cell walls of algal ancestors of land plants.</title>
        <authorList>
            <person name="Chang Y."/>
            <person name="Wang S."/>
            <person name="Sekimoto S."/>
            <person name="Aerts A.L."/>
            <person name="Choi C."/>
            <person name="Clum A."/>
            <person name="LaButti K.M."/>
            <person name="Lindquist E.A."/>
            <person name="Yee Ngan C."/>
            <person name="Ohm R.A."/>
            <person name="Salamov A.A."/>
            <person name="Grigoriev I.V."/>
            <person name="Spatafora J.W."/>
            <person name="Berbee M.L."/>
        </authorList>
    </citation>
    <scope>NUCLEOTIDE SEQUENCE [LARGE SCALE GENOMIC DNA]</scope>
    <source>
        <strain evidence="2 3">JEL478</strain>
    </source>
</reference>
<dbReference type="Proteomes" id="UP000070544">
    <property type="component" value="Unassembled WGS sequence"/>
</dbReference>
<name>A0A139A7Z8_GONPJ</name>
<keyword evidence="3" id="KW-1185">Reference proteome</keyword>